<feature type="transmembrane region" description="Helical" evidence="8">
    <location>
        <begin position="306"/>
        <end position="332"/>
    </location>
</feature>
<feature type="transmembrane region" description="Helical" evidence="8">
    <location>
        <begin position="130"/>
        <end position="152"/>
    </location>
</feature>
<accession>A0A9D2ID05</accession>
<dbReference type="GO" id="GO:0016829">
    <property type="term" value="F:lyase activity"/>
    <property type="evidence" value="ECO:0007669"/>
    <property type="project" value="InterPro"/>
</dbReference>
<dbReference type="NCBIfam" id="TIGR01109">
    <property type="entry name" value="Na_pump_decarbB"/>
    <property type="match status" value="1"/>
</dbReference>
<keyword evidence="7" id="KW-0406">Ion transport</keyword>
<feature type="transmembrane region" description="Helical" evidence="8">
    <location>
        <begin position="369"/>
        <end position="396"/>
    </location>
</feature>
<reference evidence="9" key="1">
    <citation type="journal article" date="2021" name="PeerJ">
        <title>Extensive microbial diversity within the chicken gut microbiome revealed by metagenomics and culture.</title>
        <authorList>
            <person name="Gilroy R."/>
            <person name="Ravi A."/>
            <person name="Getino M."/>
            <person name="Pursley I."/>
            <person name="Horton D.L."/>
            <person name="Alikhan N.F."/>
            <person name="Baker D."/>
            <person name="Gharbi K."/>
            <person name="Hall N."/>
            <person name="Watson M."/>
            <person name="Adriaenssens E.M."/>
            <person name="Foster-Nyarko E."/>
            <person name="Jarju S."/>
            <person name="Secka A."/>
            <person name="Antonio M."/>
            <person name="Oren A."/>
            <person name="Chaudhuri R.R."/>
            <person name="La Ragione R."/>
            <person name="Hildebrand F."/>
            <person name="Pallen M.J."/>
        </authorList>
    </citation>
    <scope>NUCLEOTIDE SEQUENCE</scope>
    <source>
        <strain evidence="9">CHK169-11906</strain>
    </source>
</reference>
<dbReference type="GO" id="GO:0006814">
    <property type="term" value="P:sodium ion transport"/>
    <property type="evidence" value="ECO:0007669"/>
    <property type="project" value="UniProtKB-UniRule"/>
</dbReference>
<evidence type="ECO:0000256" key="8">
    <source>
        <dbReference type="SAM" id="Phobius"/>
    </source>
</evidence>
<name>A0A9D2ID05_9BACT</name>
<evidence type="ECO:0000313" key="10">
    <source>
        <dbReference type="Proteomes" id="UP000824259"/>
    </source>
</evidence>
<dbReference type="PIRSF" id="PIRSF015658">
    <property type="entry name" value="MmdB_OadB"/>
    <property type="match status" value="1"/>
</dbReference>
<evidence type="ECO:0000256" key="2">
    <source>
        <dbReference type="ARBA" id="ARBA00022475"/>
    </source>
</evidence>
<dbReference type="InterPro" id="IPR005661">
    <property type="entry name" value="OadB_MmdB"/>
</dbReference>
<reference evidence="9" key="2">
    <citation type="submission" date="2021-04" db="EMBL/GenBank/DDBJ databases">
        <authorList>
            <person name="Gilroy R."/>
        </authorList>
    </citation>
    <scope>NUCLEOTIDE SEQUENCE</scope>
    <source>
        <strain evidence="9">CHK169-11906</strain>
    </source>
</reference>
<dbReference type="AlphaFoldDB" id="A0A9D2ID05"/>
<proteinExistence type="predicted"/>
<dbReference type="PANTHER" id="PTHR35806:SF1">
    <property type="entry name" value="OXALOACETATE DECARBOXYLASE BETA CHAIN 2"/>
    <property type="match status" value="1"/>
</dbReference>
<gene>
    <name evidence="9" type="ORF">H9779_00510</name>
</gene>
<comment type="subcellular location">
    <subcellularLocation>
        <location evidence="1">Cell membrane</location>
        <topology evidence="1">Multi-pass membrane protein</topology>
    </subcellularLocation>
</comment>
<dbReference type="Proteomes" id="UP000824259">
    <property type="component" value="Unassembled WGS sequence"/>
</dbReference>
<feature type="transmembrane region" description="Helical" evidence="8">
    <location>
        <begin position="230"/>
        <end position="257"/>
    </location>
</feature>
<keyword evidence="7" id="KW-0739">Sodium transport</keyword>
<organism evidence="9 10">
    <name type="scientific">Candidatus Alistipes avicola</name>
    <dbReference type="NCBI Taxonomy" id="2838432"/>
    <lineage>
        <taxon>Bacteria</taxon>
        <taxon>Pseudomonadati</taxon>
        <taxon>Bacteroidota</taxon>
        <taxon>Bacteroidia</taxon>
        <taxon>Bacteroidales</taxon>
        <taxon>Rikenellaceae</taxon>
        <taxon>Alistipes</taxon>
    </lineage>
</organism>
<evidence type="ECO:0000256" key="5">
    <source>
        <dbReference type="ARBA" id="ARBA00022989"/>
    </source>
</evidence>
<feature type="transmembrane region" description="Helical" evidence="8">
    <location>
        <begin position="277"/>
        <end position="299"/>
    </location>
</feature>
<keyword evidence="2 7" id="KW-1003">Cell membrane</keyword>
<evidence type="ECO:0000256" key="4">
    <source>
        <dbReference type="ARBA" id="ARBA00022967"/>
    </source>
</evidence>
<evidence type="ECO:0000256" key="1">
    <source>
        <dbReference type="ARBA" id="ARBA00004651"/>
    </source>
</evidence>
<evidence type="ECO:0000256" key="7">
    <source>
        <dbReference type="PIRNR" id="PIRNR015658"/>
    </source>
</evidence>
<feature type="transmembrane region" description="Helical" evidence="8">
    <location>
        <begin position="52"/>
        <end position="72"/>
    </location>
</feature>
<dbReference type="PANTHER" id="PTHR35806">
    <property type="entry name" value="OXALOACETATE DECARBOXYLASE BETA CHAIN 2"/>
    <property type="match status" value="1"/>
</dbReference>
<sequence length="397" mass="41872">MMLSAETITMSESLSKFFGETGFAGITWGHIAMIIISFFLLYLAIKRKFEPLLLLPIAFGMLLTNLPDANMFHSELFAGGHVHWGNFVQDAGLLDYLYLGVKLGIYPCLIFIGVGAMTDFGPLIANPKSFMLGAAAQLGIFLTFIGAVVLGFTPAQAGSIGIIGGADGPTAIFLTARLAPELLGPIAVAAYSYMALVPVIQPPIMRMLTTKKEREIRMSQLRPVSKTEKILFPIIIAVIISLLLPSAAPLIGCLMLGNLMKECGVVDRLSKTVQNELMNITVIFLGITVGATATAEAFINVKTLSILVLGVIAFGVGTAGGVLLAKFMNLFLPKDKKINPLIGSAGVSAVPMAARVSQTMGQEANPSNFLLMHAMGPNVAGVVGSAVAAGILLSFLG</sequence>
<keyword evidence="7" id="KW-0813">Transport</keyword>
<feature type="transmembrane region" description="Helical" evidence="8">
    <location>
        <begin position="23"/>
        <end position="45"/>
    </location>
</feature>
<comment type="caution">
    <text evidence="9">The sequence shown here is derived from an EMBL/GenBank/DDBJ whole genome shotgun (WGS) entry which is preliminary data.</text>
</comment>
<keyword evidence="5 8" id="KW-1133">Transmembrane helix</keyword>
<evidence type="ECO:0000256" key="3">
    <source>
        <dbReference type="ARBA" id="ARBA00022692"/>
    </source>
</evidence>
<keyword evidence="6 7" id="KW-0472">Membrane</keyword>
<feature type="transmembrane region" description="Helical" evidence="8">
    <location>
        <begin position="190"/>
        <end position="209"/>
    </location>
</feature>
<dbReference type="EMBL" id="DWYR01000002">
    <property type="protein sequence ID" value="HJA98073.1"/>
    <property type="molecule type" value="Genomic_DNA"/>
</dbReference>
<dbReference type="Pfam" id="PF03977">
    <property type="entry name" value="OAD_beta"/>
    <property type="match status" value="1"/>
</dbReference>
<evidence type="ECO:0000313" key="9">
    <source>
        <dbReference type="EMBL" id="HJA98073.1"/>
    </source>
</evidence>
<keyword evidence="3 8" id="KW-0812">Transmembrane</keyword>
<protein>
    <submittedName>
        <fullName evidence="9">Sodium ion-translocating decarboxylase subunit beta</fullName>
    </submittedName>
</protein>
<feature type="transmembrane region" description="Helical" evidence="8">
    <location>
        <begin position="96"/>
        <end position="118"/>
    </location>
</feature>
<evidence type="ECO:0000256" key="6">
    <source>
        <dbReference type="ARBA" id="ARBA00023136"/>
    </source>
</evidence>
<keyword evidence="4" id="KW-1278">Translocase</keyword>
<keyword evidence="7" id="KW-0915">Sodium</keyword>
<dbReference type="GO" id="GO:0005886">
    <property type="term" value="C:plasma membrane"/>
    <property type="evidence" value="ECO:0007669"/>
    <property type="project" value="UniProtKB-SubCell"/>
</dbReference>